<comment type="caution">
    <text evidence="7">The sequence shown here is derived from an EMBL/GenBank/DDBJ whole genome shotgun (WGS) entry which is preliminary data.</text>
</comment>
<evidence type="ECO:0000313" key="7">
    <source>
        <dbReference type="EMBL" id="MFH6985828.1"/>
    </source>
</evidence>
<gene>
    <name evidence="7" type="ORF">ACHKAR_20405</name>
</gene>
<dbReference type="SUPFAM" id="SSF75005">
    <property type="entry name" value="Arabinanase/levansucrase/invertase"/>
    <property type="match status" value="1"/>
</dbReference>
<dbReference type="Gene3D" id="2.115.10.20">
    <property type="entry name" value="Glycosyl hydrolase domain, family 43"/>
    <property type="match status" value="1"/>
</dbReference>
<dbReference type="InterPro" id="IPR013148">
    <property type="entry name" value="Glyco_hydro_32_N"/>
</dbReference>
<accession>A0ABW7NE53</accession>
<dbReference type="InterPro" id="IPR013189">
    <property type="entry name" value="Glyco_hydro_32_C"/>
</dbReference>
<dbReference type="PANTHER" id="PTHR42800">
    <property type="entry name" value="EXOINULINASE INUD (AFU_ORTHOLOGUE AFUA_5G00480)"/>
    <property type="match status" value="1"/>
</dbReference>
<dbReference type="PANTHER" id="PTHR42800:SF1">
    <property type="entry name" value="EXOINULINASE INUD (AFU_ORTHOLOGUE AFUA_5G00480)"/>
    <property type="match status" value="1"/>
</dbReference>
<dbReference type="InterPro" id="IPR001362">
    <property type="entry name" value="Glyco_hydro_32"/>
</dbReference>
<evidence type="ECO:0000259" key="5">
    <source>
        <dbReference type="Pfam" id="PF00251"/>
    </source>
</evidence>
<keyword evidence="8" id="KW-1185">Reference proteome</keyword>
<dbReference type="Proteomes" id="UP001610063">
    <property type="component" value="Unassembled WGS sequence"/>
</dbReference>
<organism evidence="7 8">
    <name type="scientific">Marinoscillum luteum</name>
    <dbReference type="NCBI Taxonomy" id="861051"/>
    <lineage>
        <taxon>Bacteria</taxon>
        <taxon>Pseudomonadati</taxon>
        <taxon>Bacteroidota</taxon>
        <taxon>Cytophagia</taxon>
        <taxon>Cytophagales</taxon>
        <taxon>Reichenbachiellaceae</taxon>
        <taxon>Marinoscillum</taxon>
    </lineage>
</organism>
<name>A0ABW7NE53_9BACT</name>
<evidence type="ECO:0000256" key="1">
    <source>
        <dbReference type="ARBA" id="ARBA00009902"/>
    </source>
</evidence>
<evidence type="ECO:0000259" key="6">
    <source>
        <dbReference type="Pfam" id="PF08244"/>
    </source>
</evidence>
<dbReference type="SUPFAM" id="SSF49899">
    <property type="entry name" value="Concanavalin A-like lectins/glucanases"/>
    <property type="match status" value="1"/>
</dbReference>
<dbReference type="SMART" id="SM00640">
    <property type="entry name" value="Glyco_32"/>
    <property type="match status" value="1"/>
</dbReference>
<protein>
    <submittedName>
        <fullName evidence="7">Glycoside hydrolase family 32 protein</fullName>
    </submittedName>
</protein>
<keyword evidence="2 4" id="KW-0378">Hydrolase</keyword>
<feature type="domain" description="Glycosyl hydrolase family 32 N-terminal" evidence="5">
    <location>
        <begin position="39"/>
        <end position="350"/>
    </location>
</feature>
<reference evidence="7 8" key="1">
    <citation type="journal article" date="2013" name="Int. J. Syst. Evol. Microbiol.">
        <title>Marinoscillum luteum sp. nov., isolated from marine sediment.</title>
        <authorList>
            <person name="Cha I.T."/>
            <person name="Park S.J."/>
            <person name="Kim S.J."/>
            <person name="Kim J.G."/>
            <person name="Jung M.Y."/>
            <person name="Shin K.S."/>
            <person name="Kwon K.K."/>
            <person name="Yang S.H."/>
            <person name="Seo Y.S."/>
            <person name="Rhee S.K."/>
        </authorList>
    </citation>
    <scope>NUCLEOTIDE SEQUENCE [LARGE SCALE GENOMIC DNA]</scope>
    <source>
        <strain evidence="7 8">KCTC 23939</strain>
    </source>
</reference>
<dbReference type="CDD" id="cd18622">
    <property type="entry name" value="GH32_Inu-like"/>
    <property type="match status" value="1"/>
</dbReference>
<evidence type="ECO:0000256" key="3">
    <source>
        <dbReference type="ARBA" id="ARBA00023295"/>
    </source>
</evidence>
<dbReference type="RefSeq" id="WP_395419252.1">
    <property type="nucleotide sequence ID" value="NZ_JBIPKE010000020.1"/>
</dbReference>
<feature type="domain" description="Glycosyl hydrolase family 32 C-terminal" evidence="6">
    <location>
        <begin position="388"/>
        <end position="487"/>
    </location>
</feature>
<dbReference type="EMBL" id="JBIPKE010000020">
    <property type="protein sequence ID" value="MFH6985828.1"/>
    <property type="molecule type" value="Genomic_DNA"/>
</dbReference>
<dbReference type="InterPro" id="IPR018053">
    <property type="entry name" value="Glyco_hydro_32_AS"/>
</dbReference>
<sequence length="496" mass="55835">MKVTYLLMILFLATACQKRNESATPSLMKYDEKLRPQYHFTPPTQWMNDPNGMVFYEGEYHLFYQHYPDSNVWGPMHWGHAVSEDMVNWEHLPIALYPDTLGYIFSGSAVIDWKNTSGLGTADNPPMVAIYTYHDPVGAEAGRNDFQTQGIAFSLDKGRSWTKYEGNPVLANPGIIDFRDPKVSWDEANERWIMILAVLDHVNIYTSPDLIRWEFQSEFGHTIGGHGGVWECPDLFSLTDQYGDEKWVILLSINPGGPQGGSATQYFVGDFDGTVFTPVDSVTRWIDYGADNYAGVTWADIPEIDGRRLFLGWMSNWQYANVVPTYEWRSAMTIPRELSLHKSETGYLLQSKPVPELETLMGEAVVSHESTMDLSTESYLVELTNVKGQSLDITFSNEQGERLVVKLTADRLVIDRTKSGDTSFSEDFAAIHEAPLGGISVSDIQIYMDRSSAEVFVNYGAIVMTDLIFPTTPYTKVSVSASEVKMSLTPMASIWK</sequence>
<dbReference type="InterPro" id="IPR023296">
    <property type="entry name" value="Glyco_hydro_beta-prop_sf"/>
</dbReference>
<dbReference type="GO" id="GO:0016787">
    <property type="term" value="F:hydrolase activity"/>
    <property type="evidence" value="ECO:0007669"/>
    <property type="project" value="UniProtKB-KW"/>
</dbReference>
<dbReference type="PROSITE" id="PS00609">
    <property type="entry name" value="GLYCOSYL_HYDROL_F32"/>
    <property type="match status" value="1"/>
</dbReference>
<evidence type="ECO:0000256" key="2">
    <source>
        <dbReference type="ARBA" id="ARBA00022801"/>
    </source>
</evidence>
<dbReference type="Gene3D" id="2.60.120.560">
    <property type="entry name" value="Exo-inulinase, domain 1"/>
    <property type="match status" value="1"/>
</dbReference>
<evidence type="ECO:0000313" key="8">
    <source>
        <dbReference type="Proteomes" id="UP001610063"/>
    </source>
</evidence>
<evidence type="ECO:0000256" key="4">
    <source>
        <dbReference type="RuleBase" id="RU362110"/>
    </source>
</evidence>
<keyword evidence="3 4" id="KW-0326">Glycosidase</keyword>
<dbReference type="Pfam" id="PF08244">
    <property type="entry name" value="Glyco_hydro_32C"/>
    <property type="match status" value="1"/>
</dbReference>
<dbReference type="PROSITE" id="PS51257">
    <property type="entry name" value="PROKAR_LIPOPROTEIN"/>
    <property type="match status" value="1"/>
</dbReference>
<dbReference type="InterPro" id="IPR013320">
    <property type="entry name" value="ConA-like_dom_sf"/>
</dbReference>
<proteinExistence type="inferred from homology"/>
<dbReference type="Pfam" id="PF00251">
    <property type="entry name" value="Glyco_hydro_32N"/>
    <property type="match status" value="1"/>
</dbReference>
<comment type="similarity">
    <text evidence="1 4">Belongs to the glycosyl hydrolase 32 family.</text>
</comment>